<evidence type="ECO:0000259" key="1">
    <source>
        <dbReference type="Pfam" id="PF05272"/>
    </source>
</evidence>
<feature type="domain" description="DNA primase/polymerase bifunctional N-terminal" evidence="2">
    <location>
        <begin position="76"/>
        <end position="197"/>
    </location>
</feature>
<feature type="domain" description="Virulence-associated protein E-like" evidence="1">
    <location>
        <begin position="536"/>
        <end position="722"/>
    </location>
</feature>
<keyword evidence="4" id="KW-1185">Reference proteome</keyword>
<dbReference type="PANTHER" id="PTHR34985">
    <property type="entry name" value="SLR0554 PROTEIN"/>
    <property type="match status" value="1"/>
</dbReference>
<evidence type="ECO:0000259" key="2">
    <source>
        <dbReference type="Pfam" id="PF09250"/>
    </source>
</evidence>
<dbReference type="SUPFAM" id="SSF52540">
    <property type="entry name" value="P-loop containing nucleoside triphosphate hydrolases"/>
    <property type="match status" value="1"/>
</dbReference>
<organism evidence="3 4">
    <name type="scientific">Ruegeria denitrificans</name>
    <dbReference type="NCBI Taxonomy" id="1715692"/>
    <lineage>
        <taxon>Bacteria</taxon>
        <taxon>Pseudomonadati</taxon>
        <taxon>Pseudomonadota</taxon>
        <taxon>Alphaproteobacteria</taxon>
        <taxon>Rhodobacterales</taxon>
        <taxon>Roseobacteraceae</taxon>
        <taxon>Ruegeria</taxon>
    </lineage>
</organism>
<dbReference type="Pfam" id="PF05272">
    <property type="entry name" value="VapE-like_dom"/>
    <property type="match status" value="1"/>
</dbReference>
<dbReference type="PANTHER" id="PTHR34985:SF1">
    <property type="entry name" value="SLR0554 PROTEIN"/>
    <property type="match status" value="1"/>
</dbReference>
<dbReference type="AlphaFoldDB" id="A0A0P1I0V3"/>
<gene>
    <name evidence="3" type="ORF">RUE5091_00141</name>
</gene>
<dbReference type="InterPro" id="IPR015330">
    <property type="entry name" value="DNA_primase/pol_bifunc_N"/>
</dbReference>
<dbReference type="InterPro" id="IPR027417">
    <property type="entry name" value="P-loop_NTPase"/>
</dbReference>
<accession>A0A0P1I0V3</accession>
<evidence type="ECO:0000313" key="4">
    <source>
        <dbReference type="Proteomes" id="UP000051260"/>
    </source>
</evidence>
<dbReference type="Proteomes" id="UP000051260">
    <property type="component" value="Unassembled WGS sequence"/>
</dbReference>
<protein>
    <submittedName>
        <fullName evidence="3">Putative P-loop ATPase</fullName>
    </submittedName>
</protein>
<dbReference type="RefSeq" id="WP_058279956.1">
    <property type="nucleotide sequence ID" value="NZ_CYUD01000001.1"/>
</dbReference>
<reference evidence="4" key="1">
    <citation type="submission" date="2015-09" db="EMBL/GenBank/DDBJ databases">
        <authorList>
            <person name="Rodrigo-Torres L."/>
            <person name="Arahal D.R."/>
        </authorList>
    </citation>
    <scope>NUCLEOTIDE SEQUENCE [LARGE SCALE GENOMIC DNA]</scope>
    <source>
        <strain evidence="4">CECT 5091</strain>
    </source>
</reference>
<evidence type="ECO:0000313" key="3">
    <source>
        <dbReference type="EMBL" id="CUJ83723.1"/>
    </source>
</evidence>
<name>A0A0P1I0V3_9RHOB</name>
<dbReference type="InterPro" id="IPR007936">
    <property type="entry name" value="VapE-like_dom"/>
</dbReference>
<dbReference type="OrthoDB" id="9763644at2"/>
<dbReference type="EMBL" id="CYUD01000001">
    <property type="protein sequence ID" value="CUJ83723.1"/>
    <property type="molecule type" value="Genomic_DNA"/>
</dbReference>
<proteinExistence type="predicted"/>
<dbReference type="Pfam" id="PF09250">
    <property type="entry name" value="Prim-Pol"/>
    <property type="match status" value="1"/>
</dbReference>
<sequence length="802" mass="89084">MGNDKTVHGHLTTAYDAGFTQIVPLIPVGASLYPGNGHIFPPGDKYHIPPCDLDPSQMGKVPGILHGDAWGMRSGWTDYQITEADIATYDAAGSSCGLLGGDHWVGLDCDCMNPDLALEWFRALLARYPQMQVRIGQHPKFLVVFRVSGEAVPAMKIEFNKDGHAKQLIEIIGTGRQMVLLGDHPATGQPYKWYVGQDAATPQASRCLTLDTAGALELVELLEGIAKGLGWSRGRSRTTASGERNPLNDVPPDIDLAQDFLTACPNTLDGEEWYKLSYALRWDFGDDGWPLFLDYSRKWVGGQDTDRAIERQWKACARPDGSLAFGGTMHYLAEKHAADLPAGLIKRVRADTVKRKFDLAGAGAPTMPLGATAPATLPPGMTLPQSVEPDLDFITSTSGEILVRLQNFTLLLNNSEQTAGLVGRNLMDMRIYLLRPVPGSKTPKTTFTIRPIRDGDWVKLKMWFERQGVFRSVATEMVKDAITAVADENEFDPLADYLTNLPPPGYFGSVVSNWLVRYAGASTSPLTGDPADQTVHNAYLQTVGACWLISAVARALQPGCQADHALIFEGPQGGGKSTLFRTLAGDEFFSDSLPDFHSEKAPQHIMGKWIIEMSELTSVLKSELEDMRRFMTRRVERFKMPYDKFEIDYPRRCVIGGSTNRNDYLRDSQGERRFWIVQTPNPIDLIGLARDRDLIWADAVAMYRQGMVWYLTDPAVKDYALRIQRSRVAADPWEGVLRPYLEQRTEVTITDCLTTVGKEPQRQTVSDQNRVKAILELCGFKLDGRFNSGPNRNKLRYSKTSA</sequence>